<reference evidence="2" key="1">
    <citation type="journal article" date="2014" name="Front. Microbiol.">
        <title>High frequency of phylogenetically diverse reductive dehalogenase-homologous genes in deep subseafloor sedimentary metagenomes.</title>
        <authorList>
            <person name="Kawai M."/>
            <person name="Futagami T."/>
            <person name="Toyoda A."/>
            <person name="Takaki Y."/>
            <person name="Nishi S."/>
            <person name="Hori S."/>
            <person name="Arai W."/>
            <person name="Tsubouchi T."/>
            <person name="Morono Y."/>
            <person name="Uchiyama I."/>
            <person name="Ito T."/>
            <person name="Fujiyama A."/>
            <person name="Inagaki F."/>
            <person name="Takami H."/>
        </authorList>
    </citation>
    <scope>NUCLEOTIDE SEQUENCE</scope>
    <source>
        <strain evidence="2">Expedition CK06-06</strain>
    </source>
</reference>
<dbReference type="EMBL" id="BARU01006549">
    <property type="protein sequence ID" value="GAH33553.1"/>
    <property type="molecule type" value="Genomic_DNA"/>
</dbReference>
<organism evidence="2">
    <name type="scientific">marine sediment metagenome</name>
    <dbReference type="NCBI Taxonomy" id="412755"/>
    <lineage>
        <taxon>unclassified sequences</taxon>
        <taxon>metagenomes</taxon>
        <taxon>ecological metagenomes</taxon>
    </lineage>
</organism>
<name>X1GKN5_9ZZZZ</name>
<evidence type="ECO:0000313" key="2">
    <source>
        <dbReference type="EMBL" id="GAH33553.1"/>
    </source>
</evidence>
<evidence type="ECO:0000256" key="1">
    <source>
        <dbReference type="SAM" id="Phobius"/>
    </source>
</evidence>
<feature type="transmembrane region" description="Helical" evidence="1">
    <location>
        <begin position="7"/>
        <end position="29"/>
    </location>
</feature>
<gene>
    <name evidence="2" type="ORF">S03H2_12881</name>
</gene>
<protein>
    <submittedName>
        <fullName evidence="2">Uncharacterized protein</fullName>
    </submittedName>
</protein>
<comment type="caution">
    <text evidence="2">The sequence shown here is derived from an EMBL/GenBank/DDBJ whole genome shotgun (WGS) entry which is preliminary data.</text>
</comment>
<dbReference type="AlphaFoldDB" id="X1GKN5"/>
<keyword evidence="1" id="KW-0472">Membrane</keyword>
<keyword evidence="1" id="KW-1133">Transmembrane helix</keyword>
<keyword evidence="1" id="KW-0812">Transmembrane</keyword>
<accession>X1GKN5</accession>
<feature type="non-terminal residue" evidence="2">
    <location>
        <position position="50"/>
    </location>
</feature>
<sequence>MEKNTKRIIAIVIVAAIITGGSLGAYFFLLAPGAGDYVWSASDAPGAPSG</sequence>
<proteinExistence type="predicted"/>